<dbReference type="Proteomes" id="UP001162156">
    <property type="component" value="Unassembled WGS sequence"/>
</dbReference>
<keyword evidence="1" id="KW-0812">Transmembrane</keyword>
<protein>
    <submittedName>
        <fullName evidence="2">Uncharacterized protein</fullName>
    </submittedName>
</protein>
<reference evidence="2" key="1">
    <citation type="journal article" date="2023" name="Insect Mol. Biol.">
        <title>Genome sequencing provides insights into the evolution of gene families encoding plant cell wall-degrading enzymes in longhorned beetles.</title>
        <authorList>
            <person name="Shin N.R."/>
            <person name="Okamura Y."/>
            <person name="Kirsch R."/>
            <person name="Pauchet Y."/>
        </authorList>
    </citation>
    <scope>NUCLEOTIDE SEQUENCE</scope>
    <source>
        <strain evidence="2">RBIC_L_NR</strain>
    </source>
</reference>
<keyword evidence="3" id="KW-1185">Reference proteome</keyword>
<evidence type="ECO:0000313" key="3">
    <source>
        <dbReference type="Proteomes" id="UP001162156"/>
    </source>
</evidence>
<gene>
    <name evidence="2" type="ORF">NQ314_019105</name>
</gene>
<keyword evidence="1" id="KW-1133">Transmembrane helix</keyword>
<dbReference type="AlphaFoldDB" id="A0AAV8WNT3"/>
<evidence type="ECO:0000256" key="1">
    <source>
        <dbReference type="SAM" id="Phobius"/>
    </source>
</evidence>
<dbReference type="EMBL" id="JANEYF010005386">
    <property type="protein sequence ID" value="KAJ8928374.1"/>
    <property type="molecule type" value="Genomic_DNA"/>
</dbReference>
<name>A0AAV8WNT3_9CUCU</name>
<organism evidence="2 3">
    <name type="scientific">Rhamnusium bicolor</name>
    <dbReference type="NCBI Taxonomy" id="1586634"/>
    <lineage>
        <taxon>Eukaryota</taxon>
        <taxon>Metazoa</taxon>
        <taxon>Ecdysozoa</taxon>
        <taxon>Arthropoda</taxon>
        <taxon>Hexapoda</taxon>
        <taxon>Insecta</taxon>
        <taxon>Pterygota</taxon>
        <taxon>Neoptera</taxon>
        <taxon>Endopterygota</taxon>
        <taxon>Coleoptera</taxon>
        <taxon>Polyphaga</taxon>
        <taxon>Cucujiformia</taxon>
        <taxon>Chrysomeloidea</taxon>
        <taxon>Cerambycidae</taxon>
        <taxon>Lepturinae</taxon>
        <taxon>Rhagiini</taxon>
        <taxon>Rhamnusium</taxon>
    </lineage>
</organism>
<evidence type="ECO:0000313" key="2">
    <source>
        <dbReference type="EMBL" id="KAJ8928374.1"/>
    </source>
</evidence>
<feature type="transmembrane region" description="Helical" evidence="1">
    <location>
        <begin position="12"/>
        <end position="43"/>
    </location>
</feature>
<proteinExistence type="predicted"/>
<keyword evidence="1" id="KW-0472">Membrane</keyword>
<comment type="caution">
    <text evidence="2">The sequence shown here is derived from an EMBL/GenBank/DDBJ whole genome shotgun (WGS) entry which is preliminary data.</text>
</comment>
<dbReference type="PROSITE" id="PS51257">
    <property type="entry name" value="PROKAR_LIPOPROTEIN"/>
    <property type="match status" value="1"/>
</dbReference>
<accession>A0AAV8WNT3</accession>
<sequence length="63" mass="6915">MKPNESDLVLGFTTFIACLVLALEIGILVGVGINLLFILYHAARPKISVEKLRVSESLIKSLF</sequence>